<dbReference type="Proteomes" id="UP000054324">
    <property type="component" value="Unassembled WGS sequence"/>
</dbReference>
<dbReference type="AlphaFoldDB" id="A0A074Z4Z3"/>
<sequence>CADYEAQLKRAEKQAKELRKKLSTTNATGAQSPSIPVKQLTANPLGPTPGELPTADHRGIRSASSSVCFYTLPTVGQWPDTRVRATTMVTPTIARDAGTEF</sequence>
<dbReference type="KEGG" id="ovi:T265_16099"/>
<dbReference type="EMBL" id="KL602131">
    <property type="protein sequence ID" value="KER18380.1"/>
    <property type="molecule type" value="Genomic_DNA"/>
</dbReference>
<feature type="compositionally biased region" description="Polar residues" evidence="1">
    <location>
        <begin position="23"/>
        <end position="34"/>
    </location>
</feature>
<protein>
    <submittedName>
        <fullName evidence="2">Uncharacterized protein</fullName>
    </submittedName>
</protein>
<evidence type="ECO:0000256" key="1">
    <source>
        <dbReference type="SAM" id="MobiDB-lite"/>
    </source>
</evidence>
<keyword evidence="3" id="KW-1185">Reference proteome</keyword>
<dbReference type="CTD" id="20330264"/>
<reference evidence="2 3" key="1">
    <citation type="submission" date="2013-11" db="EMBL/GenBank/DDBJ databases">
        <title>Opisthorchis viverrini - life in the bile duct.</title>
        <authorList>
            <person name="Young N.D."/>
            <person name="Nagarajan N."/>
            <person name="Lin S.J."/>
            <person name="Korhonen P.K."/>
            <person name="Jex A.R."/>
            <person name="Hall R.S."/>
            <person name="Safavi-Hemami H."/>
            <person name="Kaewkong W."/>
            <person name="Bertrand D."/>
            <person name="Gao S."/>
            <person name="Seet Q."/>
            <person name="Wongkham S."/>
            <person name="Teh B.T."/>
            <person name="Wongkham C."/>
            <person name="Intapan P.M."/>
            <person name="Maleewong W."/>
            <person name="Yang X."/>
            <person name="Hu M."/>
            <person name="Wang Z."/>
            <person name="Hofmann A."/>
            <person name="Sternberg P.W."/>
            <person name="Tan P."/>
            <person name="Wang J."/>
            <person name="Gasser R.B."/>
        </authorList>
    </citation>
    <scope>NUCLEOTIDE SEQUENCE [LARGE SCALE GENOMIC DNA]</scope>
</reference>
<name>A0A074Z4Z3_OPIVI</name>
<gene>
    <name evidence="2" type="ORF">T265_16099</name>
</gene>
<feature type="non-terminal residue" evidence="2">
    <location>
        <position position="1"/>
    </location>
</feature>
<organism evidence="2 3">
    <name type="scientific">Opisthorchis viverrini</name>
    <name type="common">Southeast Asian liver fluke</name>
    <dbReference type="NCBI Taxonomy" id="6198"/>
    <lineage>
        <taxon>Eukaryota</taxon>
        <taxon>Metazoa</taxon>
        <taxon>Spiralia</taxon>
        <taxon>Lophotrochozoa</taxon>
        <taxon>Platyhelminthes</taxon>
        <taxon>Trematoda</taxon>
        <taxon>Digenea</taxon>
        <taxon>Opisthorchiida</taxon>
        <taxon>Opisthorchiata</taxon>
        <taxon>Opisthorchiidae</taxon>
        <taxon>Opisthorchis</taxon>
    </lineage>
</organism>
<dbReference type="RefSeq" id="XP_009177873.1">
    <property type="nucleotide sequence ID" value="XM_009179609.1"/>
</dbReference>
<dbReference type="GeneID" id="20330264"/>
<proteinExistence type="predicted"/>
<feature type="region of interest" description="Disordered" evidence="1">
    <location>
        <begin position="17"/>
        <end position="58"/>
    </location>
</feature>
<evidence type="ECO:0000313" key="3">
    <source>
        <dbReference type="Proteomes" id="UP000054324"/>
    </source>
</evidence>
<accession>A0A074Z4Z3</accession>
<evidence type="ECO:0000313" key="2">
    <source>
        <dbReference type="EMBL" id="KER18380.1"/>
    </source>
</evidence>
<feature type="non-terminal residue" evidence="2">
    <location>
        <position position="101"/>
    </location>
</feature>